<dbReference type="Gene3D" id="3.90.550.10">
    <property type="entry name" value="Spore Coat Polysaccharide Biosynthesis Protein SpsA, Chain A"/>
    <property type="match status" value="1"/>
</dbReference>
<dbReference type="STRING" id="395495.Lcho_1380"/>
<dbReference type="CDD" id="cd00761">
    <property type="entry name" value="Glyco_tranf_GTA_type"/>
    <property type="match status" value="1"/>
</dbReference>
<dbReference type="KEGG" id="lch:Lcho_1380"/>
<keyword evidence="3" id="KW-1185">Reference proteome</keyword>
<accession>B1Y721</accession>
<feature type="domain" description="Streptomycin biosynthesis protein StrF" evidence="1">
    <location>
        <begin position="43"/>
        <end position="176"/>
    </location>
</feature>
<dbReference type="SUPFAM" id="SSF53448">
    <property type="entry name" value="Nucleotide-diphospho-sugar transferases"/>
    <property type="match status" value="1"/>
</dbReference>
<dbReference type="InterPro" id="IPR059123">
    <property type="entry name" value="StrF_dom"/>
</dbReference>
<evidence type="ECO:0000313" key="2">
    <source>
        <dbReference type="EMBL" id="ACB33648.1"/>
    </source>
</evidence>
<reference evidence="2 3" key="1">
    <citation type="submission" date="2008-03" db="EMBL/GenBank/DDBJ databases">
        <title>Complete sequence of Leptothrix cholodnii SP-6.</title>
        <authorList>
            <consortium name="US DOE Joint Genome Institute"/>
            <person name="Copeland A."/>
            <person name="Lucas S."/>
            <person name="Lapidus A."/>
            <person name="Glavina del Rio T."/>
            <person name="Dalin E."/>
            <person name="Tice H."/>
            <person name="Bruce D."/>
            <person name="Goodwin L."/>
            <person name="Pitluck S."/>
            <person name="Chertkov O."/>
            <person name="Brettin T."/>
            <person name="Detter J.C."/>
            <person name="Han C."/>
            <person name="Kuske C.R."/>
            <person name="Schmutz J."/>
            <person name="Larimer F."/>
            <person name="Land M."/>
            <person name="Hauser L."/>
            <person name="Kyrpides N."/>
            <person name="Lykidis A."/>
            <person name="Emerson D."/>
            <person name="Richardson P."/>
        </authorList>
    </citation>
    <scope>NUCLEOTIDE SEQUENCE [LARGE SCALE GENOMIC DNA]</scope>
    <source>
        <strain evidence="3">ATCC 51168 / LMG 8142 / SP-6</strain>
    </source>
</reference>
<dbReference type="EMBL" id="CP001013">
    <property type="protein sequence ID" value="ACB33648.1"/>
    <property type="molecule type" value="Genomic_DNA"/>
</dbReference>
<evidence type="ECO:0000259" key="1">
    <source>
        <dbReference type="Pfam" id="PF13712"/>
    </source>
</evidence>
<sequence>MSPDRCTIVAAVNDRTVLARNLLLSPDIAGGRQPDLLLKEGFNSAAAAYNRAIDEARSDILVFVHQDVYLPEHWFDAVSRAIRSLDDAGIAWGVLGSFGVRGGSPGGWGRVYTTGRGLHGRVIHGPEPVETLDEIVLITRRSTGLRFDAELPHFHLYGTDLCLQARSAGLSNYAIPAFCVHNTNQLIELPAEFYRCHDHIKKKWRHCLPIHTSCIVISRFDRERHERRLKALVHKALGRVTHPLARVDDPRKVCSLDLQIGRSRQ</sequence>
<evidence type="ECO:0000313" key="3">
    <source>
        <dbReference type="Proteomes" id="UP000001693"/>
    </source>
</evidence>
<name>B1Y721_LEPCP</name>
<proteinExistence type="predicted"/>
<dbReference type="AlphaFoldDB" id="B1Y721"/>
<dbReference type="Proteomes" id="UP000001693">
    <property type="component" value="Chromosome"/>
</dbReference>
<dbReference type="eggNOG" id="COG1216">
    <property type="taxonomic scope" value="Bacteria"/>
</dbReference>
<dbReference type="HOGENOM" id="CLU_1068807_0_0_4"/>
<dbReference type="InterPro" id="IPR029044">
    <property type="entry name" value="Nucleotide-diphossugar_trans"/>
</dbReference>
<protein>
    <recommendedName>
        <fullName evidence="1">Streptomycin biosynthesis protein StrF domain-containing protein</fullName>
    </recommendedName>
</protein>
<organism evidence="2 3">
    <name type="scientific">Leptothrix cholodnii (strain ATCC 51168 / LMG 8142 / SP-6)</name>
    <name type="common">Leptothrix discophora (strain SP-6)</name>
    <dbReference type="NCBI Taxonomy" id="395495"/>
    <lineage>
        <taxon>Bacteria</taxon>
        <taxon>Pseudomonadati</taxon>
        <taxon>Pseudomonadota</taxon>
        <taxon>Betaproteobacteria</taxon>
        <taxon>Burkholderiales</taxon>
        <taxon>Sphaerotilaceae</taxon>
        <taxon>Leptothrix</taxon>
    </lineage>
</organism>
<dbReference type="Pfam" id="PF13712">
    <property type="entry name" value="Glyco_tranf_2_5"/>
    <property type="match status" value="1"/>
</dbReference>
<gene>
    <name evidence="2" type="ordered locus">Lcho_1380</name>
</gene>